<dbReference type="Proteomes" id="UP000263232">
    <property type="component" value="Chromosome"/>
</dbReference>
<evidence type="ECO:0008006" key="4">
    <source>
        <dbReference type="Google" id="ProtNLM"/>
    </source>
</evidence>
<dbReference type="AlphaFoldDB" id="A0A347WK45"/>
<gene>
    <name evidence="1" type="ORF">CL176_05250</name>
    <name evidence="2" type="ORF">CL176_06720</name>
</gene>
<dbReference type="KEGG" id="abae:CL176_06720"/>
<protein>
    <recommendedName>
        <fullName evidence="4">Group II intron reverse transcriptase/maturase</fullName>
    </recommendedName>
</protein>
<evidence type="ECO:0000313" key="1">
    <source>
        <dbReference type="EMBL" id="AXY25452.1"/>
    </source>
</evidence>
<keyword evidence="3" id="KW-1185">Reference proteome</keyword>
<sequence length="78" mass="8787">MDGVTVDDIEEHISEYGSAILRKVKDGSYQPLPVKGVYIPKENGAKRALGIPVVRDHIVQQMILNILDPIYRPSLFRL</sequence>
<dbReference type="EMBL" id="CP023434">
    <property type="protein sequence ID" value="AXY25715.1"/>
    <property type="molecule type" value="Genomic_DNA"/>
</dbReference>
<dbReference type="EMBL" id="CP023434">
    <property type="protein sequence ID" value="AXY25452.1"/>
    <property type="molecule type" value="Genomic_DNA"/>
</dbReference>
<organism evidence="1 3">
    <name type="scientific">Suicoccus acidiformans</name>
    <dbReference type="NCBI Taxonomy" id="2036206"/>
    <lineage>
        <taxon>Bacteria</taxon>
        <taxon>Bacillati</taxon>
        <taxon>Bacillota</taxon>
        <taxon>Bacilli</taxon>
        <taxon>Lactobacillales</taxon>
        <taxon>Aerococcaceae</taxon>
        <taxon>Suicoccus</taxon>
    </lineage>
</organism>
<proteinExistence type="predicted"/>
<name>A0A347WK45_9LACT</name>
<reference evidence="1 3" key="1">
    <citation type="submission" date="2017-09" db="EMBL/GenBank/DDBJ databases">
        <title>Complete genome sequence of Oxytococcus suis strain ZY16052.</title>
        <authorList>
            <person name="Li F."/>
        </authorList>
    </citation>
    <scope>NUCLEOTIDE SEQUENCE [LARGE SCALE GENOMIC DNA]</scope>
    <source>
        <strain evidence="1 3">ZY16052</strain>
    </source>
</reference>
<accession>A0A347WK45</accession>
<evidence type="ECO:0000313" key="2">
    <source>
        <dbReference type="EMBL" id="AXY25715.1"/>
    </source>
</evidence>
<dbReference type="KEGG" id="abae:CL176_05250"/>
<dbReference type="SUPFAM" id="SSF56672">
    <property type="entry name" value="DNA/RNA polymerases"/>
    <property type="match status" value="1"/>
</dbReference>
<evidence type="ECO:0000313" key="3">
    <source>
        <dbReference type="Proteomes" id="UP000263232"/>
    </source>
</evidence>
<dbReference type="InterPro" id="IPR043502">
    <property type="entry name" value="DNA/RNA_pol_sf"/>
</dbReference>
<dbReference type="OrthoDB" id="9793236at2"/>